<evidence type="ECO:0000256" key="1">
    <source>
        <dbReference type="ARBA" id="ARBA00007613"/>
    </source>
</evidence>
<dbReference type="AlphaFoldDB" id="A0A5K7ZKM7"/>
<dbReference type="EMBL" id="AP021876">
    <property type="protein sequence ID" value="BBO81596.1"/>
    <property type="molecule type" value="Genomic_DNA"/>
</dbReference>
<dbReference type="KEGG" id="dov:DSCO28_21620"/>
<dbReference type="Pfam" id="PF02321">
    <property type="entry name" value="OEP"/>
    <property type="match status" value="2"/>
</dbReference>
<evidence type="ECO:0008006" key="5">
    <source>
        <dbReference type="Google" id="ProtNLM"/>
    </source>
</evidence>
<evidence type="ECO:0000256" key="2">
    <source>
        <dbReference type="RuleBase" id="RU362097"/>
    </source>
</evidence>
<dbReference type="GO" id="GO:0005886">
    <property type="term" value="C:plasma membrane"/>
    <property type="evidence" value="ECO:0007669"/>
    <property type="project" value="UniProtKB-SubCell"/>
</dbReference>
<organism evidence="3 4">
    <name type="scientific">Desulfosarcina ovata subsp. sediminis</name>
    <dbReference type="NCBI Taxonomy" id="885957"/>
    <lineage>
        <taxon>Bacteria</taxon>
        <taxon>Pseudomonadati</taxon>
        <taxon>Thermodesulfobacteriota</taxon>
        <taxon>Desulfobacteria</taxon>
        <taxon>Desulfobacterales</taxon>
        <taxon>Desulfosarcinaceae</taxon>
        <taxon>Desulfosarcina</taxon>
    </lineage>
</organism>
<keyword evidence="2" id="KW-1134">Transmembrane beta strand</keyword>
<evidence type="ECO:0000313" key="3">
    <source>
        <dbReference type="EMBL" id="BBO81596.1"/>
    </source>
</evidence>
<protein>
    <recommendedName>
        <fullName evidence="5">RND transporter</fullName>
    </recommendedName>
</protein>
<keyword evidence="2" id="KW-0449">Lipoprotein</keyword>
<dbReference type="InterPro" id="IPR010131">
    <property type="entry name" value="MdtP/NodT-like"/>
</dbReference>
<dbReference type="NCBIfam" id="TIGR01845">
    <property type="entry name" value="outer_NodT"/>
    <property type="match status" value="1"/>
</dbReference>
<keyword evidence="2" id="KW-0812">Transmembrane</keyword>
<comment type="subcellular location">
    <subcellularLocation>
        <location evidence="2">Cell membrane</location>
        <topology evidence="2">Lipid-anchor</topology>
    </subcellularLocation>
</comment>
<evidence type="ECO:0000313" key="4">
    <source>
        <dbReference type="Proteomes" id="UP000425960"/>
    </source>
</evidence>
<keyword evidence="2" id="KW-0472">Membrane</keyword>
<dbReference type="Gene3D" id="1.20.1600.10">
    <property type="entry name" value="Outer membrane efflux proteins (OEP)"/>
    <property type="match status" value="1"/>
</dbReference>
<dbReference type="RefSeq" id="WP_155322258.1">
    <property type="nucleotide sequence ID" value="NZ_AP021876.1"/>
</dbReference>
<dbReference type="Gene3D" id="2.20.200.10">
    <property type="entry name" value="Outer membrane efflux proteins (OEP)"/>
    <property type="match status" value="1"/>
</dbReference>
<dbReference type="GO" id="GO:0015562">
    <property type="term" value="F:efflux transmembrane transporter activity"/>
    <property type="evidence" value="ECO:0007669"/>
    <property type="project" value="InterPro"/>
</dbReference>
<proteinExistence type="inferred from homology"/>
<sequence>MSNPLNLSPAKRPAAALAILAILLLAGCAAVGPDYVAPDPGLPDNWHTALQDGLKAQPADGEDLANWWKNLDDPLLIDLITDALADNPDIKQAIARVRQSRASRAIANADRFPTLDTSGSVTTNRLSKSTSSTSSGIERDWYEAGFDAGWEIDVFGGVRRSVEVAEANLQATRADLENVRVSLAAEVARNYIETRTFQYRLDVAMANIKAQEETCRLIRSRYHAGLSSDLEVQQAKYNVENTRSQLPTLRSGLEAAKNRLAVLSGKQPGTLHEALKEGRPIPVPPISVAVGVPAEAMRRRPDIRSAERQLAAQSARIGVATADLYPKFQLIGSIGLEAINSGEFFDKPSRFWTLGPSVSWRIFDAGAIRRNIEVQDAIAEQYLAAYEGTVLSALEEVENALTAYAEEQVRRTHLEKAVDAAQRAADLAQDRYAAGLVDFTSVLDAQRSLLSFQDALAQNEGTVTANLISLYKALGGGWEQPDR</sequence>
<name>A0A5K7ZKM7_9BACT</name>
<keyword evidence="2" id="KW-0564">Palmitate</keyword>
<accession>A0A5K7ZKM7</accession>
<dbReference type="PANTHER" id="PTHR30203">
    <property type="entry name" value="OUTER MEMBRANE CATION EFFLUX PROTEIN"/>
    <property type="match status" value="1"/>
</dbReference>
<reference evidence="3 4" key="1">
    <citation type="submission" date="2019-11" db="EMBL/GenBank/DDBJ databases">
        <title>Comparative genomics of hydrocarbon-degrading Desulfosarcina strains.</title>
        <authorList>
            <person name="Watanabe M."/>
            <person name="Kojima H."/>
            <person name="Fukui M."/>
        </authorList>
    </citation>
    <scope>NUCLEOTIDE SEQUENCE [LARGE SCALE GENOMIC DNA]</scope>
    <source>
        <strain evidence="3 4">28bB2T</strain>
    </source>
</reference>
<dbReference type="InterPro" id="IPR003423">
    <property type="entry name" value="OMP_efflux"/>
</dbReference>
<dbReference type="SUPFAM" id="SSF56954">
    <property type="entry name" value="Outer membrane efflux proteins (OEP)"/>
    <property type="match status" value="1"/>
</dbReference>
<comment type="similarity">
    <text evidence="1 2">Belongs to the outer membrane factor (OMF) (TC 1.B.17) family.</text>
</comment>
<dbReference type="Proteomes" id="UP000425960">
    <property type="component" value="Chromosome"/>
</dbReference>
<gene>
    <name evidence="3" type="ORF">DSCO28_21620</name>
</gene>